<reference evidence="3" key="1">
    <citation type="submission" date="2020-11" db="EMBL/GenBank/DDBJ databases">
        <authorList>
            <consortium name="DOE Joint Genome Institute"/>
            <person name="Ahrendt S."/>
            <person name="Riley R."/>
            <person name="Andreopoulos W."/>
            <person name="Labutti K."/>
            <person name="Pangilinan J."/>
            <person name="Ruiz-Duenas F.J."/>
            <person name="Barrasa J.M."/>
            <person name="Sanchez-Garcia M."/>
            <person name="Camarero S."/>
            <person name="Miyauchi S."/>
            <person name="Serrano A."/>
            <person name="Linde D."/>
            <person name="Babiker R."/>
            <person name="Drula E."/>
            <person name="Ayuso-Fernandez I."/>
            <person name="Pacheco R."/>
            <person name="Padilla G."/>
            <person name="Ferreira P."/>
            <person name="Barriuso J."/>
            <person name="Kellner H."/>
            <person name="Castanera R."/>
            <person name="Alfaro M."/>
            <person name="Ramirez L."/>
            <person name="Pisabarro A.G."/>
            <person name="Kuo A."/>
            <person name="Tritt A."/>
            <person name="Lipzen A."/>
            <person name="He G."/>
            <person name="Yan M."/>
            <person name="Ng V."/>
            <person name="Cullen D."/>
            <person name="Martin F."/>
            <person name="Rosso M.-N."/>
            <person name="Henrissat B."/>
            <person name="Hibbett D."/>
            <person name="Martinez A.T."/>
            <person name="Grigoriev I.V."/>
        </authorList>
    </citation>
    <scope>NUCLEOTIDE SEQUENCE</scope>
    <source>
        <strain evidence="3">AH 40177</strain>
    </source>
</reference>
<feature type="chain" id="PRO_5040475880" evidence="2">
    <location>
        <begin position="20"/>
        <end position="215"/>
    </location>
</feature>
<evidence type="ECO:0000256" key="2">
    <source>
        <dbReference type="SAM" id="SignalP"/>
    </source>
</evidence>
<name>A0A9P5UDE7_9AGAR</name>
<dbReference type="EMBL" id="JADNRY010000010">
    <property type="protein sequence ID" value="KAF9075077.1"/>
    <property type="molecule type" value="Genomic_DNA"/>
</dbReference>
<keyword evidence="4" id="KW-1185">Reference proteome</keyword>
<proteinExistence type="predicted"/>
<evidence type="ECO:0000256" key="1">
    <source>
        <dbReference type="SAM" id="MobiDB-lite"/>
    </source>
</evidence>
<organism evidence="3 4">
    <name type="scientific">Rhodocollybia butyracea</name>
    <dbReference type="NCBI Taxonomy" id="206335"/>
    <lineage>
        <taxon>Eukaryota</taxon>
        <taxon>Fungi</taxon>
        <taxon>Dikarya</taxon>
        <taxon>Basidiomycota</taxon>
        <taxon>Agaricomycotina</taxon>
        <taxon>Agaricomycetes</taxon>
        <taxon>Agaricomycetidae</taxon>
        <taxon>Agaricales</taxon>
        <taxon>Marasmiineae</taxon>
        <taxon>Omphalotaceae</taxon>
        <taxon>Rhodocollybia</taxon>
    </lineage>
</organism>
<evidence type="ECO:0000313" key="3">
    <source>
        <dbReference type="EMBL" id="KAF9075077.1"/>
    </source>
</evidence>
<accession>A0A9P5UDE7</accession>
<gene>
    <name evidence="3" type="ORF">BDP27DRAFT_1415456</name>
</gene>
<protein>
    <submittedName>
        <fullName evidence="3">Uncharacterized protein</fullName>
    </submittedName>
</protein>
<dbReference type="AlphaFoldDB" id="A0A9P5UDE7"/>
<keyword evidence="2" id="KW-0732">Signal</keyword>
<feature type="signal peptide" evidence="2">
    <location>
        <begin position="1"/>
        <end position="19"/>
    </location>
</feature>
<sequence>MRPLLLFVFVASCMLAVYPVPVPGGKNNAPGSSPKNYPFPPAEPSGSGNSRTPAVPAPAQEQTVHADIPFATVFFTDRLGNELPGKLFDDQSRFLTTVFGTALGLTGRLGGRITYKGSYKPLEPNKGPRFYFKVKGLYKECMNEPCSGWAARGRIFVLDKSTGQYKSKGRYKKYYMGIGRGVGEDFRALKGKPEATFYKMISEWEELNEAHILGL</sequence>
<dbReference type="Proteomes" id="UP000772434">
    <property type="component" value="Unassembled WGS sequence"/>
</dbReference>
<evidence type="ECO:0000313" key="4">
    <source>
        <dbReference type="Proteomes" id="UP000772434"/>
    </source>
</evidence>
<comment type="caution">
    <text evidence="3">The sequence shown here is derived from an EMBL/GenBank/DDBJ whole genome shotgun (WGS) entry which is preliminary data.</text>
</comment>
<feature type="region of interest" description="Disordered" evidence="1">
    <location>
        <begin position="29"/>
        <end position="61"/>
    </location>
</feature>